<keyword evidence="4" id="KW-0106">Calcium</keyword>
<dbReference type="InterPro" id="IPR051487">
    <property type="entry name" value="Ser/Thr_Proteases_Immune/Dev"/>
</dbReference>
<keyword evidence="5" id="KW-0865">Zymogen</keyword>
<keyword evidence="2" id="KW-0479">Metal-binding</keyword>
<dbReference type="PROSITE" id="PS00135">
    <property type="entry name" value="TRYPSIN_SER"/>
    <property type="match status" value="1"/>
</dbReference>
<evidence type="ECO:0000256" key="1">
    <source>
        <dbReference type="ARBA" id="ARBA00022670"/>
    </source>
</evidence>
<gene>
    <name evidence="9" type="ORF">g.28501</name>
</gene>
<dbReference type="InterPro" id="IPR009003">
    <property type="entry name" value="Peptidase_S1_PA"/>
</dbReference>
<dbReference type="InterPro" id="IPR043504">
    <property type="entry name" value="Peptidase_S1_PA_chymotrypsin"/>
</dbReference>
<evidence type="ECO:0000256" key="4">
    <source>
        <dbReference type="ARBA" id="ARBA00022837"/>
    </source>
</evidence>
<reference evidence="9" key="1">
    <citation type="submission" date="2015-12" db="EMBL/GenBank/DDBJ databases">
        <title>De novo transcriptome assembly of four potential Pierce s Disease insect vectors from Arizona vineyards.</title>
        <authorList>
            <person name="Tassone E.E."/>
        </authorList>
    </citation>
    <scope>NUCLEOTIDE SEQUENCE</scope>
</reference>
<comment type="similarity">
    <text evidence="7">Belongs to the peptidase S1 family. CLIP subfamily.</text>
</comment>
<dbReference type="GO" id="GO:0006508">
    <property type="term" value="P:proteolysis"/>
    <property type="evidence" value="ECO:0007669"/>
    <property type="project" value="UniProtKB-KW"/>
</dbReference>
<dbReference type="PANTHER" id="PTHR24256">
    <property type="entry name" value="TRYPTASE-RELATED"/>
    <property type="match status" value="1"/>
</dbReference>
<dbReference type="InterPro" id="IPR033116">
    <property type="entry name" value="TRYPSIN_SER"/>
</dbReference>
<evidence type="ECO:0000313" key="9">
    <source>
        <dbReference type="EMBL" id="JAS14318.1"/>
    </source>
</evidence>
<keyword evidence="6" id="KW-1015">Disulfide bond</keyword>
<proteinExistence type="inferred from homology"/>
<name>A0A1B6CLR2_9HEMI</name>
<organism evidence="9">
    <name type="scientific">Clastoptera arizonana</name>
    <name type="common">Arizona spittle bug</name>
    <dbReference type="NCBI Taxonomy" id="38151"/>
    <lineage>
        <taxon>Eukaryota</taxon>
        <taxon>Metazoa</taxon>
        <taxon>Ecdysozoa</taxon>
        <taxon>Arthropoda</taxon>
        <taxon>Hexapoda</taxon>
        <taxon>Insecta</taxon>
        <taxon>Pterygota</taxon>
        <taxon>Neoptera</taxon>
        <taxon>Paraneoptera</taxon>
        <taxon>Hemiptera</taxon>
        <taxon>Auchenorrhyncha</taxon>
        <taxon>Cercopoidea</taxon>
        <taxon>Clastopteridae</taxon>
        <taxon>Clastoptera</taxon>
    </lineage>
</organism>
<dbReference type="GO" id="GO:0004252">
    <property type="term" value="F:serine-type endopeptidase activity"/>
    <property type="evidence" value="ECO:0007669"/>
    <property type="project" value="InterPro"/>
</dbReference>
<dbReference type="EMBL" id="GEDC01022980">
    <property type="protein sequence ID" value="JAS14318.1"/>
    <property type="molecule type" value="Transcribed_RNA"/>
</dbReference>
<keyword evidence="3" id="KW-0378">Hydrolase</keyword>
<evidence type="ECO:0000256" key="6">
    <source>
        <dbReference type="ARBA" id="ARBA00023157"/>
    </source>
</evidence>
<dbReference type="AlphaFoldDB" id="A0A1B6CLR2"/>
<dbReference type="SUPFAM" id="SSF50494">
    <property type="entry name" value="Trypsin-like serine proteases"/>
    <property type="match status" value="1"/>
</dbReference>
<evidence type="ECO:0000259" key="8">
    <source>
        <dbReference type="PROSITE" id="PS50240"/>
    </source>
</evidence>
<dbReference type="SMART" id="SM00020">
    <property type="entry name" value="Tryp_SPc"/>
    <property type="match status" value="1"/>
</dbReference>
<dbReference type="FunFam" id="2.40.10.10:FF:000078">
    <property type="entry name" value="Serine protease H137"/>
    <property type="match status" value="1"/>
</dbReference>
<evidence type="ECO:0000256" key="7">
    <source>
        <dbReference type="ARBA" id="ARBA00024195"/>
    </source>
</evidence>
<sequence length="132" mass="14340">MVHGTLMNHDHAGEIMDVAGWGVMDIATGEQSTVLKTLKVPVFTDLECKETFSHLAVIGKEQLCAGGVVGHDSCSGDSGGPLMKVFHIDNYPKYYLIGVVSFGAKYCGETDKPGVYIRVSYFVKWILDNIAP</sequence>
<feature type="domain" description="Peptidase S1" evidence="8">
    <location>
        <begin position="1"/>
        <end position="131"/>
    </location>
</feature>
<dbReference type="Gene3D" id="2.40.10.10">
    <property type="entry name" value="Trypsin-like serine proteases"/>
    <property type="match status" value="1"/>
</dbReference>
<protein>
    <recommendedName>
        <fullName evidence="8">Peptidase S1 domain-containing protein</fullName>
    </recommendedName>
</protein>
<evidence type="ECO:0000256" key="2">
    <source>
        <dbReference type="ARBA" id="ARBA00022723"/>
    </source>
</evidence>
<accession>A0A1B6CLR2</accession>
<dbReference type="PROSITE" id="PS50240">
    <property type="entry name" value="TRYPSIN_DOM"/>
    <property type="match status" value="1"/>
</dbReference>
<dbReference type="Pfam" id="PF00089">
    <property type="entry name" value="Trypsin"/>
    <property type="match status" value="1"/>
</dbReference>
<keyword evidence="1" id="KW-0645">Protease</keyword>
<evidence type="ECO:0000256" key="5">
    <source>
        <dbReference type="ARBA" id="ARBA00023145"/>
    </source>
</evidence>
<evidence type="ECO:0000256" key="3">
    <source>
        <dbReference type="ARBA" id="ARBA00022801"/>
    </source>
</evidence>
<dbReference type="InterPro" id="IPR001254">
    <property type="entry name" value="Trypsin_dom"/>
</dbReference>
<dbReference type="GO" id="GO:0046872">
    <property type="term" value="F:metal ion binding"/>
    <property type="evidence" value="ECO:0007669"/>
    <property type="project" value="UniProtKB-KW"/>
</dbReference>